<dbReference type="OrthoDB" id="247013at2759"/>
<gene>
    <name evidence="1" type="ORF">T265_01814</name>
</gene>
<name>A0A074ZY77_OPIVI</name>
<evidence type="ECO:0000313" key="2">
    <source>
        <dbReference type="Proteomes" id="UP000054324"/>
    </source>
</evidence>
<dbReference type="RefSeq" id="XP_009164188.1">
    <property type="nucleotide sequence ID" value="XM_009165924.1"/>
</dbReference>
<reference evidence="1 2" key="1">
    <citation type="submission" date="2013-11" db="EMBL/GenBank/DDBJ databases">
        <title>Opisthorchis viverrini - life in the bile duct.</title>
        <authorList>
            <person name="Young N.D."/>
            <person name="Nagarajan N."/>
            <person name="Lin S.J."/>
            <person name="Korhonen P.K."/>
            <person name="Jex A.R."/>
            <person name="Hall R.S."/>
            <person name="Safavi-Hemami H."/>
            <person name="Kaewkong W."/>
            <person name="Bertrand D."/>
            <person name="Gao S."/>
            <person name="Seet Q."/>
            <person name="Wongkham S."/>
            <person name="Teh B.T."/>
            <person name="Wongkham C."/>
            <person name="Intapan P.M."/>
            <person name="Maleewong W."/>
            <person name="Yang X."/>
            <person name="Hu M."/>
            <person name="Wang Z."/>
            <person name="Hofmann A."/>
            <person name="Sternberg P.W."/>
            <person name="Tan P."/>
            <person name="Wang J."/>
            <person name="Gasser R.B."/>
        </authorList>
    </citation>
    <scope>NUCLEOTIDE SEQUENCE [LARGE SCALE GENOMIC DNA]</scope>
</reference>
<dbReference type="Proteomes" id="UP000054324">
    <property type="component" value="Unassembled WGS sequence"/>
</dbReference>
<organism evidence="1 2">
    <name type="scientific">Opisthorchis viverrini</name>
    <name type="common">Southeast Asian liver fluke</name>
    <dbReference type="NCBI Taxonomy" id="6198"/>
    <lineage>
        <taxon>Eukaryota</taxon>
        <taxon>Metazoa</taxon>
        <taxon>Spiralia</taxon>
        <taxon>Lophotrochozoa</taxon>
        <taxon>Platyhelminthes</taxon>
        <taxon>Trematoda</taxon>
        <taxon>Digenea</taxon>
        <taxon>Opisthorchiida</taxon>
        <taxon>Opisthorchiata</taxon>
        <taxon>Opisthorchiidae</taxon>
        <taxon>Opisthorchis</taxon>
    </lineage>
</organism>
<sequence length="140" mass="15820">MNFGMHFAPKKCKVMLVDMQSLNTSLIIQRDTRSCGAAYVYWKFYNYLNELSPYIKFSMEMEPISGTLAFLDCMTQGRGKTEEHRDYGTSHRLIAEAIEFTSVNRNRSAVAPFRCLTAMPPEGSTRTEMLPGCPSPDKGS</sequence>
<dbReference type="EMBL" id="KL596638">
    <property type="protein sequence ID" value="KER32036.1"/>
    <property type="molecule type" value="Genomic_DNA"/>
</dbReference>
<dbReference type="AlphaFoldDB" id="A0A074ZY77"/>
<evidence type="ECO:0000313" key="1">
    <source>
        <dbReference type="EMBL" id="KER32036.1"/>
    </source>
</evidence>
<dbReference type="KEGG" id="ovi:T265_01814"/>
<proteinExistence type="predicted"/>
<keyword evidence="2" id="KW-1185">Reference proteome</keyword>
<dbReference type="CTD" id="20316002"/>
<dbReference type="GeneID" id="20316002"/>
<protein>
    <submittedName>
        <fullName evidence="1">Uncharacterized protein</fullName>
    </submittedName>
</protein>
<accession>A0A074ZY77</accession>